<keyword evidence="2" id="KW-0378">Hydrolase</keyword>
<gene>
    <name evidence="2" type="ORF">HaLaN_26723</name>
</gene>
<evidence type="ECO:0000313" key="3">
    <source>
        <dbReference type="Proteomes" id="UP000485058"/>
    </source>
</evidence>
<dbReference type="AlphaFoldDB" id="A0A6A0A7K1"/>
<dbReference type="GO" id="GO:0006508">
    <property type="term" value="P:proteolysis"/>
    <property type="evidence" value="ECO:0007669"/>
    <property type="project" value="UniProtKB-KW"/>
</dbReference>
<dbReference type="Gene3D" id="3.40.50.1460">
    <property type="match status" value="1"/>
</dbReference>
<organism evidence="2 3">
    <name type="scientific">Haematococcus lacustris</name>
    <name type="common">Green alga</name>
    <name type="synonym">Haematococcus pluvialis</name>
    <dbReference type="NCBI Taxonomy" id="44745"/>
    <lineage>
        <taxon>Eukaryota</taxon>
        <taxon>Viridiplantae</taxon>
        <taxon>Chlorophyta</taxon>
        <taxon>core chlorophytes</taxon>
        <taxon>Chlorophyceae</taxon>
        <taxon>CS clade</taxon>
        <taxon>Chlamydomonadales</taxon>
        <taxon>Haematococcaceae</taxon>
        <taxon>Haematococcus</taxon>
    </lineage>
</organism>
<sequence>MMYDDLAASSYNPLPGQIINRPEDVNSETFLAVLAGDAEAVKGKGSGK</sequence>
<comment type="caution">
    <text evidence="2">The sequence shown here is derived from an EMBL/GenBank/DDBJ whole genome shotgun (WGS) entry which is preliminary data.</text>
</comment>
<keyword evidence="3" id="KW-1185">Reference proteome</keyword>
<name>A0A6A0A7K1_HAELA</name>
<evidence type="ECO:0000256" key="1">
    <source>
        <dbReference type="ARBA" id="ARBA00009941"/>
    </source>
</evidence>
<dbReference type="Proteomes" id="UP000485058">
    <property type="component" value="Unassembled WGS sequence"/>
</dbReference>
<feature type="non-terminal residue" evidence="2">
    <location>
        <position position="1"/>
    </location>
</feature>
<accession>A0A6A0A7K1</accession>
<protein>
    <submittedName>
        <fullName evidence="2">Protease, cysteine 1</fullName>
    </submittedName>
</protein>
<comment type="similarity">
    <text evidence="1">Belongs to the peptidase C13 family.</text>
</comment>
<evidence type="ECO:0000313" key="2">
    <source>
        <dbReference type="EMBL" id="GFH28257.1"/>
    </source>
</evidence>
<proteinExistence type="inferred from homology"/>
<dbReference type="Pfam" id="PF01650">
    <property type="entry name" value="Peptidase_C13"/>
    <property type="match status" value="1"/>
</dbReference>
<dbReference type="InterPro" id="IPR001096">
    <property type="entry name" value="Peptidase_C13"/>
</dbReference>
<feature type="non-terminal residue" evidence="2">
    <location>
        <position position="48"/>
    </location>
</feature>
<dbReference type="GO" id="GO:0008233">
    <property type="term" value="F:peptidase activity"/>
    <property type="evidence" value="ECO:0007669"/>
    <property type="project" value="UniProtKB-KW"/>
</dbReference>
<keyword evidence="2" id="KW-0645">Protease</keyword>
<reference evidence="2 3" key="1">
    <citation type="submission" date="2020-02" db="EMBL/GenBank/DDBJ databases">
        <title>Draft genome sequence of Haematococcus lacustris strain NIES-144.</title>
        <authorList>
            <person name="Morimoto D."/>
            <person name="Nakagawa S."/>
            <person name="Yoshida T."/>
            <person name="Sawayama S."/>
        </authorList>
    </citation>
    <scope>NUCLEOTIDE SEQUENCE [LARGE SCALE GENOMIC DNA]</scope>
    <source>
        <strain evidence="2 3">NIES-144</strain>
    </source>
</reference>
<dbReference type="EMBL" id="BLLF01003804">
    <property type="protein sequence ID" value="GFH28257.1"/>
    <property type="molecule type" value="Genomic_DNA"/>
</dbReference>